<keyword evidence="7" id="KW-1185">Reference proteome</keyword>
<feature type="binding site" evidence="3">
    <location>
        <position position="124"/>
    </location>
    <ligand>
        <name>substrate</name>
    </ligand>
</feature>
<dbReference type="Pfam" id="PF02146">
    <property type="entry name" value="SIR2"/>
    <property type="match status" value="1"/>
</dbReference>
<dbReference type="PANTHER" id="PTHR11085:SF10">
    <property type="entry name" value="NAD-DEPENDENT PROTEIN DEACYLASE SIRTUIN-5, MITOCHONDRIAL-RELATED"/>
    <property type="match status" value="1"/>
</dbReference>
<keyword evidence="3 4" id="KW-0479">Metal-binding</keyword>
<keyword evidence="3 4" id="KW-0862">Zinc</keyword>
<reference evidence="6 7" key="1">
    <citation type="journal article" date="2017" name="Curr. Biol.">
        <title>The Evolution of Venom by Co-option of Single-Copy Genes.</title>
        <authorList>
            <person name="Martinson E.O."/>
            <person name="Mrinalini"/>
            <person name="Kelkar Y.D."/>
            <person name="Chang C.H."/>
            <person name="Werren J.H."/>
        </authorList>
    </citation>
    <scope>NUCLEOTIDE SEQUENCE [LARGE SCALE GENOMIC DNA]</scope>
    <source>
        <strain evidence="6 7">Alberta</strain>
        <tissue evidence="6">Whole body</tissue>
    </source>
</reference>
<dbReference type="InterPro" id="IPR050134">
    <property type="entry name" value="NAD-dep_sirtuin_deacylases"/>
</dbReference>
<feature type="binding site" evidence="3">
    <location>
        <begin position="297"/>
        <end position="299"/>
    </location>
    <ligand>
        <name>NAD(+)</name>
        <dbReference type="ChEBI" id="CHEBI:57540"/>
    </ligand>
</feature>
<dbReference type="STRING" id="543379.A0A232EQW5"/>
<dbReference type="GO" id="GO:0005634">
    <property type="term" value="C:nucleus"/>
    <property type="evidence" value="ECO:0007669"/>
    <property type="project" value="TreeGrafter"/>
</dbReference>
<dbReference type="GO" id="GO:0017136">
    <property type="term" value="F:histone deacetylase activity, NAD-dependent"/>
    <property type="evidence" value="ECO:0007669"/>
    <property type="project" value="TreeGrafter"/>
</dbReference>
<feature type="binding site" evidence="3">
    <location>
        <position position="315"/>
    </location>
    <ligand>
        <name>NAD(+)</name>
        <dbReference type="ChEBI" id="CHEBI:57540"/>
    </ligand>
</feature>
<comment type="cofactor">
    <cofactor evidence="3">
        <name>Zn(2+)</name>
        <dbReference type="ChEBI" id="CHEBI:29105"/>
    </cofactor>
    <text evidence="3">Binds 1 zinc ion per subunit.</text>
</comment>
<dbReference type="GO" id="GO:0036055">
    <property type="term" value="F:protein-succinyllysine desuccinylase activity"/>
    <property type="evidence" value="ECO:0007669"/>
    <property type="project" value="UniProtKB-UniRule"/>
</dbReference>
<dbReference type="SUPFAM" id="SSF52467">
    <property type="entry name" value="DHS-like NAD/FAD-binding domain"/>
    <property type="match status" value="1"/>
</dbReference>
<evidence type="ECO:0000256" key="4">
    <source>
        <dbReference type="PROSITE-ProRule" id="PRU00236"/>
    </source>
</evidence>
<comment type="caution">
    <text evidence="6">The sequence shown here is derived from an EMBL/GenBank/DDBJ whole genome shotgun (WGS) entry which is preliminary data.</text>
</comment>
<dbReference type="NCBIfam" id="NF001753">
    <property type="entry name" value="PRK00481.1-3"/>
    <property type="match status" value="1"/>
</dbReference>
<keyword evidence="1 3" id="KW-0808">Transferase</keyword>
<feature type="binding site" evidence="3 4">
    <location>
        <position position="229"/>
    </location>
    <ligand>
        <name>Zn(2+)</name>
        <dbReference type="ChEBI" id="CHEBI:29105"/>
    </ligand>
</feature>
<dbReference type="InterPro" id="IPR027546">
    <property type="entry name" value="Sirtuin_class_III"/>
</dbReference>
<dbReference type="GO" id="GO:0036054">
    <property type="term" value="F:protein-malonyllysine demalonylase activity"/>
    <property type="evidence" value="ECO:0007669"/>
    <property type="project" value="UniProtKB-UniRule"/>
</dbReference>
<evidence type="ECO:0000313" key="6">
    <source>
        <dbReference type="EMBL" id="OXU20738.1"/>
    </source>
</evidence>
<dbReference type="HAMAP" id="MF_01121">
    <property type="entry name" value="Sirtuin_ClassIII"/>
    <property type="match status" value="1"/>
</dbReference>
<dbReference type="GO" id="GO:0008270">
    <property type="term" value="F:zinc ion binding"/>
    <property type="evidence" value="ECO:0007669"/>
    <property type="project" value="UniProtKB-UniRule"/>
</dbReference>
<dbReference type="GO" id="GO:0061697">
    <property type="term" value="F:protein-glutaryllysine deglutarylase activity"/>
    <property type="evidence" value="ECO:0007669"/>
    <property type="project" value="RHEA"/>
</dbReference>
<dbReference type="EMBL" id="NNAY01002706">
    <property type="protein sequence ID" value="OXU20738.1"/>
    <property type="molecule type" value="Genomic_DNA"/>
</dbReference>
<proteinExistence type="inferred from homology"/>
<comment type="similarity">
    <text evidence="3">Belongs to the sirtuin family. Class III subfamily.</text>
</comment>
<dbReference type="PROSITE" id="PS50305">
    <property type="entry name" value="SIRTUIN"/>
    <property type="match status" value="1"/>
</dbReference>
<dbReference type="InterPro" id="IPR026591">
    <property type="entry name" value="Sirtuin_cat_small_dom_sf"/>
</dbReference>
<feature type="binding site" evidence="3 4">
    <location>
        <position position="191"/>
    </location>
    <ligand>
        <name>Zn(2+)</name>
        <dbReference type="ChEBI" id="CHEBI:29105"/>
    </ligand>
</feature>
<organism evidence="6 7">
    <name type="scientific">Trichomalopsis sarcophagae</name>
    <dbReference type="NCBI Taxonomy" id="543379"/>
    <lineage>
        <taxon>Eukaryota</taxon>
        <taxon>Metazoa</taxon>
        <taxon>Ecdysozoa</taxon>
        <taxon>Arthropoda</taxon>
        <taxon>Hexapoda</taxon>
        <taxon>Insecta</taxon>
        <taxon>Pterygota</taxon>
        <taxon>Neoptera</taxon>
        <taxon>Endopterygota</taxon>
        <taxon>Hymenoptera</taxon>
        <taxon>Apocrita</taxon>
        <taxon>Proctotrupomorpha</taxon>
        <taxon>Chalcidoidea</taxon>
        <taxon>Pteromalidae</taxon>
        <taxon>Pteromalinae</taxon>
        <taxon>Trichomalopsis</taxon>
    </lineage>
</organism>
<feature type="binding site" evidence="3 4">
    <location>
        <position position="188"/>
    </location>
    <ligand>
        <name>Zn(2+)</name>
        <dbReference type="ChEBI" id="CHEBI:29105"/>
    </ligand>
</feature>
<evidence type="ECO:0000313" key="7">
    <source>
        <dbReference type="Proteomes" id="UP000215335"/>
    </source>
</evidence>
<comment type="catalytic activity">
    <reaction evidence="3">
        <text>N(6)-malonyl-L-lysyl-[protein] + NAD(+) + H2O = 2''-O-malonyl-ADP-D-ribose + nicotinamide + L-lysyl-[protein]</text>
        <dbReference type="Rhea" id="RHEA:47672"/>
        <dbReference type="Rhea" id="RHEA-COMP:9752"/>
        <dbReference type="Rhea" id="RHEA-COMP:11878"/>
        <dbReference type="ChEBI" id="CHEBI:15377"/>
        <dbReference type="ChEBI" id="CHEBI:17154"/>
        <dbReference type="ChEBI" id="CHEBI:29969"/>
        <dbReference type="ChEBI" id="CHEBI:57540"/>
        <dbReference type="ChEBI" id="CHEBI:87831"/>
        <dbReference type="ChEBI" id="CHEBI:87833"/>
    </reaction>
</comment>
<comment type="caution">
    <text evidence="3">Lacks conserved residue(s) required for the propagation of feature annotation.</text>
</comment>
<comment type="domain">
    <text evidence="3">In contrast to class I sirtuins, class III sirtuins have only weak deacetylase activity. Difference in substrate specificity is probably due to a larger hydrophobic pocket with 2 residues (Tyr-124 and Arg-127) that bind to malonylated and succinylated substrates and define the specificity.</text>
</comment>
<comment type="catalytic activity">
    <reaction evidence="3">
        <text>N(6)-glutaryl-L-lysyl-[protein] + NAD(+) + H2O = 2''-O-glutaryl-ADP-D-ribose + nicotinamide + L-lysyl-[protein]</text>
        <dbReference type="Rhea" id="RHEA:47664"/>
        <dbReference type="Rhea" id="RHEA-COMP:9752"/>
        <dbReference type="Rhea" id="RHEA-COMP:11875"/>
        <dbReference type="ChEBI" id="CHEBI:15377"/>
        <dbReference type="ChEBI" id="CHEBI:17154"/>
        <dbReference type="ChEBI" id="CHEBI:29969"/>
        <dbReference type="ChEBI" id="CHEBI:57540"/>
        <dbReference type="ChEBI" id="CHEBI:87828"/>
        <dbReference type="ChEBI" id="CHEBI:87829"/>
    </reaction>
</comment>
<dbReference type="CDD" id="cd01412">
    <property type="entry name" value="SIRT5_Af1_CobB"/>
    <property type="match status" value="1"/>
</dbReference>
<feature type="binding site" evidence="3 4">
    <location>
        <position position="234"/>
    </location>
    <ligand>
        <name>Zn(2+)</name>
        <dbReference type="ChEBI" id="CHEBI:29105"/>
    </ligand>
</feature>
<keyword evidence="3" id="KW-0496">Mitochondrion</keyword>
<dbReference type="EC" id="2.3.1.-" evidence="3"/>
<evidence type="ECO:0000256" key="1">
    <source>
        <dbReference type="ARBA" id="ARBA00022679"/>
    </source>
</evidence>
<accession>A0A232EQW5</accession>
<dbReference type="Gene3D" id="3.30.1600.10">
    <property type="entry name" value="SIR2/SIRT2 'Small Domain"/>
    <property type="match status" value="1"/>
</dbReference>
<dbReference type="AlphaFoldDB" id="A0A232EQW5"/>
<feature type="binding site" evidence="3">
    <location>
        <begin position="271"/>
        <end position="273"/>
    </location>
    <ligand>
        <name>NAD(+)</name>
        <dbReference type="ChEBI" id="CHEBI:57540"/>
    </ligand>
</feature>
<dbReference type="InterPro" id="IPR003000">
    <property type="entry name" value="Sirtuin"/>
</dbReference>
<feature type="active site" description="Proton acceptor" evidence="3 4">
    <location>
        <position position="180"/>
    </location>
</feature>
<feature type="binding site" evidence="3">
    <location>
        <begin position="162"/>
        <end position="165"/>
    </location>
    <ligand>
        <name>NAD(+)</name>
        <dbReference type="ChEBI" id="CHEBI:57540"/>
    </ligand>
</feature>
<evidence type="ECO:0000259" key="5">
    <source>
        <dbReference type="PROSITE" id="PS50305"/>
    </source>
</evidence>
<protein>
    <recommendedName>
        <fullName evidence="3">NAD-dependent protein deacylase</fullName>
        <ecNumber evidence="3">2.3.1.-</ecNumber>
    </recommendedName>
    <alternativeName>
        <fullName evidence="3">Regulatory protein SIR2 homolog 5</fullName>
    </alternativeName>
</protein>
<dbReference type="PANTHER" id="PTHR11085">
    <property type="entry name" value="NAD-DEPENDENT PROTEIN DEACYLASE SIRTUIN-5, MITOCHONDRIAL-RELATED"/>
    <property type="match status" value="1"/>
</dbReference>
<dbReference type="InterPro" id="IPR026590">
    <property type="entry name" value="Ssirtuin_cat_dom"/>
</dbReference>
<dbReference type="OrthoDB" id="424302at2759"/>
<comment type="function">
    <text evidence="3">NAD-dependent lysine demalonylase, desuccinylase and deglutarylase that specifically removes malonyl, succinyl and glutaryl groups on target proteins. Has weak NAD-dependent protein deacetylase activity; however this activity may not be physiologically relevant in vivo.</text>
</comment>
<dbReference type="Gene3D" id="3.40.50.1220">
    <property type="entry name" value="TPP-binding domain"/>
    <property type="match status" value="1"/>
</dbReference>
<gene>
    <name evidence="6" type="ORF">TSAR_005235</name>
</gene>
<dbReference type="InterPro" id="IPR029035">
    <property type="entry name" value="DHS-like_NAD/FAD-binding_dom"/>
</dbReference>
<dbReference type="Proteomes" id="UP000215335">
    <property type="component" value="Unassembled WGS sequence"/>
</dbReference>
<feature type="binding site" evidence="3">
    <location>
        <position position="127"/>
    </location>
    <ligand>
        <name>substrate</name>
    </ligand>
</feature>
<keyword evidence="2 3" id="KW-0520">NAD</keyword>
<comment type="catalytic activity">
    <reaction evidence="3">
        <text>N(6)-succinyl-L-lysyl-[protein] + NAD(+) + H2O = 2''-O-succinyl-ADP-D-ribose + nicotinamide + L-lysyl-[protein]</text>
        <dbReference type="Rhea" id="RHEA:47668"/>
        <dbReference type="Rhea" id="RHEA-COMP:9752"/>
        <dbReference type="Rhea" id="RHEA-COMP:11877"/>
        <dbReference type="ChEBI" id="CHEBI:15377"/>
        <dbReference type="ChEBI" id="CHEBI:17154"/>
        <dbReference type="ChEBI" id="CHEBI:29969"/>
        <dbReference type="ChEBI" id="CHEBI:57540"/>
        <dbReference type="ChEBI" id="CHEBI:87830"/>
        <dbReference type="ChEBI" id="CHEBI:87832"/>
    </reaction>
</comment>
<comment type="subcellular location">
    <subcellularLocation>
        <location evidence="3">Mitochondrion</location>
    </subcellularLocation>
</comment>
<evidence type="ECO:0000256" key="2">
    <source>
        <dbReference type="ARBA" id="ARBA00023027"/>
    </source>
</evidence>
<evidence type="ECO:0000256" key="3">
    <source>
        <dbReference type="HAMAP-Rule" id="MF_03160"/>
    </source>
</evidence>
<dbReference type="GO" id="GO:0005739">
    <property type="term" value="C:mitochondrion"/>
    <property type="evidence" value="ECO:0007669"/>
    <property type="project" value="UniProtKB-SubCell"/>
</dbReference>
<dbReference type="GO" id="GO:0070403">
    <property type="term" value="F:NAD+ binding"/>
    <property type="evidence" value="ECO:0007669"/>
    <property type="project" value="UniProtKB-UniRule"/>
</dbReference>
<name>A0A232EQW5_9HYME</name>
<sequence length="325" mass="35810">MSSSLHLLSVEKAVVCGNPIQSVKSIVSFLNRKYLSLQPLLVIPYLRYFRLVIHSSFMNSIMKSFRETLSTAKNILILTGSGISAESGVPTFRGAGGFWRKYQATSLATPEAFAANPSLVWEFYEYRRTLVSKVHPNKAHESIAEFQNRLSNEGRNVTIVTQNIDGLHQKAGAKDVIELHGSLYRTRCTKCKNIDYNDTIPICPALEGKISADPDFVSSNIPVKDLPRCRKGNCGALLRPDIVWFGEGLDSQVLDKAHEAVQSCDACLIIGTSSIVYPAAMFAPQVAQRGVPVAEFNIETTPATREFQYHFEGPCTVTVPEALAP</sequence>
<feature type="domain" description="Deacetylase sirtuin-type" evidence="5">
    <location>
        <begin position="55"/>
        <end position="325"/>
    </location>
</feature>